<organism evidence="6 7">
    <name type="scientific">Pseudomonas tremae</name>
    <dbReference type="NCBI Taxonomy" id="200454"/>
    <lineage>
        <taxon>Bacteria</taxon>
        <taxon>Pseudomonadati</taxon>
        <taxon>Pseudomonadota</taxon>
        <taxon>Gammaproteobacteria</taxon>
        <taxon>Pseudomonadales</taxon>
        <taxon>Pseudomonadaceae</taxon>
        <taxon>Pseudomonas</taxon>
    </lineage>
</organism>
<evidence type="ECO:0000256" key="2">
    <source>
        <dbReference type="ARBA" id="ARBA00022603"/>
    </source>
</evidence>
<dbReference type="PANTHER" id="PTHR42786:SF6">
    <property type="entry name" value="TRNA_RRNA METHYLTRANSFERASE SPOU TYPE DOMAIN-CONTAINING PROTEIN"/>
    <property type="match status" value="1"/>
</dbReference>
<sequence>MQMALPQPCRIIPGFLQSTLPVANKRYACIGLYNPKSPENVGSVMRAAGCYGVASVFYTGKRYERARDFITDTKKIHQDIPLIGIEDLKSILPLGCIPVAVELVEGARALPEYTHPDRALYIFGPEDGSLDQDIRDWCEDVVYIPTEGCMNLAATVNVVLYDRMAKGINTRSGPQFGREKIDPSSDH</sequence>
<dbReference type="GO" id="GO:0005829">
    <property type="term" value="C:cytosol"/>
    <property type="evidence" value="ECO:0007669"/>
    <property type="project" value="TreeGrafter"/>
</dbReference>
<proteinExistence type="inferred from homology"/>
<dbReference type="Pfam" id="PF00588">
    <property type="entry name" value="SpoU_methylase"/>
    <property type="match status" value="1"/>
</dbReference>
<protein>
    <recommendedName>
        <fullName evidence="5">tRNA/rRNA methyltransferase SpoU type domain-containing protein</fullName>
    </recommendedName>
</protein>
<evidence type="ECO:0000256" key="1">
    <source>
        <dbReference type="ARBA" id="ARBA00007228"/>
    </source>
</evidence>
<dbReference type="SUPFAM" id="SSF75217">
    <property type="entry name" value="alpha/beta knot"/>
    <property type="match status" value="1"/>
</dbReference>
<comment type="caution">
    <text evidence="6">The sequence shown here is derived from an EMBL/GenBank/DDBJ whole genome shotgun (WGS) entry which is preliminary data.</text>
</comment>
<evidence type="ECO:0000313" key="7">
    <source>
        <dbReference type="Proteomes" id="UP000050523"/>
    </source>
</evidence>
<evidence type="ECO:0000259" key="5">
    <source>
        <dbReference type="Pfam" id="PF00588"/>
    </source>
</evidence>
<dbReference type="PANTHER" id="PTHR42786">
    <property type="entry name" value="TRNA/RRNA METHYLTRANSFERASE"/>
    <property type="match status" value="1"/>
</dbReference>
<keyword evidence="3" id="KW-0808">Transferase</keyword>
<keyword evidence="4" id="KW-0949">S-adenosyl-L-methionine</keyword>
<dbReference type="EMBL" id="LJRO01000362">
    <property type="protein sequence ID" value="KPY95006.1"/>
    <property type="molecule type" value="Genomic_DNA"/>
</dbReference>
<name>A0AA40TTM3_9PSED</name>
<dbReference type="InterPro" id="IPR029026">
    <property type="entry name" value="tRNA_m1G_MTases_N"/>
</dbReference>
<dbReference type="CDD" id="cd18098">
    <property type="entry name" value="SpoU-like"/>
    <property type="match status" value="1"/>
</dbReference>
<dbReference type="InterPro" id="IPR004384">
    <property type="entry name" value="RNA_MeTrfase_TrmJ/LasT"/>
</dbReference>
<dbReference type="GO" id="GO:0003723">
    <property type="term" value="F:RNA binding"/>
    <property type="evidence" value="ECO:0007669"/>
    <property type="project" value="InterPro"/>
</dbReference>
<dbReference type="Gene3D" id="3.40.1280.10">
    <property type="match status" value="1"/>
</dbReference>
<evidence type="ECO:0000256" key="4">
    <source>
        <dbReference type="ARBA" id="ARBA00022691"/>
    </source>
</evidence>
<dbReference type="InterPro" id="IPR001537">
    <property type="entry name" value="SpoU_MeTrfase"/>
</dbReference>
<feature type="domain" description="tRNA/rRNA methyltransferase SpoU type" evidence="5">
    <location>
        <begin position="30"/>
        <end position="161"/>
    </location>
</feature>
<evidence type="ECO:0000256" key="3">
    <source>
        <dbReference type="ARBA" id="ARBA00022679"/>
    </source>
</evidence>
<keyword evidence="2" id="KW-0489">Methyltransferase</keyword>
<reference evidence="6 7" key="1">
    <citation type="submission" date="2015-09" db="EMBL/GenBank/DDBJ databases">
        <title>Genome announcement of multiple Pseudomonas syringae strains.</title>
        <authorList>
            <person name="Thakur S."/>
            <person name="Wang P.W."/>
            <person name="Gong Y."/>
            <person name="Weir B.S."/>
            <person name="Guttman D.S."/>
        </authorList>
    </citation>
    <scope>NUCLEOTIDE SEQUENCE [LARGE SCALE GENOMIC DNA]</scope>
    <source>
        <strain evidence="6 7">ICMP9151</strain>
    </source>
</reference>
<dbReference type="AlphaFoldDB" id="A0AA40TTM3"/>
<gene>
    <name evidence="6" type="ORF">ALO43_03108</name>
</gene>
<dbReference type="GO" id="GO:0008173">
    <property type="term" value="F:RNA methyltransferase activity"/>
    <property type="evidence" value="ECO:0007669"/>
    <property type="project" value="InterPro"/>
</dbReference>
<evidence type="ECO:0000313" key="6">
    <source>
        <dbReference type="EMBL" id="KPY95006.1"/>
    </source>
</evidence>
<dbReference type="GO" id="GO:0002128">
    <property type="term" value="P:tRNA nucleoside ribose methylation"/>
    <property type="evidence" value="ECO:0007669"/>
    <property type="project" value="TreeGrafter"/>
</dbReference>
<dbReference type="Proteomes" id="UP000050523">
    <property type="component" value="Unassembled WGS sequence"/>
</dbReference>
<dbReference type="InterPro" id="IPR029028">
    <property type="entry name" value="Alpha/beta_knot_MTases"/>
</dbReference>
<comment type="similarity">
    <text evidence="1">Belongs to the class IV-like SAM-binding methyltransferase superfamily. RNA methyltransferase TrmH family.</text>
</comment>
<accession>A0AA40TTM3</accession>